<feature type="compositionally biased region" description="Low complexity" evidence="1">
    <location>
        <begin position="107"/>
        <end position="124"/>
    </location>
</feature>
<evidence type="ECO:0000313" key="3">
    <source>
        <dbReference type="EMBL" id="GFN74248.1"/>
    </source>
</evidence>
<feature type="transmembrane region" description="Helical" evidence="2">
    <location>
        <begin position="66"/>
        <end position="87"/>
    </location>
</feature>
<feature type="region of interest" description="Disordered" evidence="1">
    <location>
        <begin position="105"/>
        <end position="136"/>
    </location>
</feature>
<evidence type="ECO:0000256" key="2">
    <source>
        <dbReference type="SAM" id="Phobius"/>
    </source>
</evidence>
<gene>
    <name evidence="3" type="ORF">PoB_000075400</name>
</gene>
<dbReference type="AlphaFoldDB" id="A0AAV3XT93"/>
<proteinExistence type="predicted"/>
<organism evidence="3 4">
    <name type="scientific">Plakobranchus ocellatus</name>
    <dbReference type="NCBI Taxonomy" id="259542"/>
    <lineage>
        <taxon>Eukaryota</taxon>
        <taxon>Metazoa</taxon>
        <taxon>Spiralia</taxon>
        <taxon>Lophotrochozoa</taxon>
        <taxon>Mollusca</taxon>
        <taxon>Gastropoda</taxon>
        <taxon>Heterobranchia</taxon>
        <taxon>Euthyneura</taxon>
        <taxon>Panpulmonata</taxon>
        <taxon>Sacoglossa</taxon>
        <taxon>Placobranchoidea</taxon>
        <taxon>Plakobranchidae</taxon>
        <taxon>Plakobranchus</taxon>
    </lineage>
</organism>
<reference evidence="3 4" key="1">
    <citation type="journal article" date="2021" name="Elife">
        <title>Chloroplast acquisition without the gene transfer in kleptoplastic sea slugs, Plakobranchus ocellatus.</title>
        <authorList>
            <person name="Maeda T."/>
            <person name="Takahashi S."/>
            <person name="Yoshida T."/>
            <person name="Shimamura S."/>
            <person name="Takaki Y."/>
            <person name="Nagai Y."/>
            <person name="Toyoda A."/>
            <person name="Suzuki Y."/>
            <person name="Arimoto A."/>
            <person name="Ishii H."/>
            <person name="Satoh N."/>
            <person name="Nishiyama T."/>
            <person name="Hasebe M."/>
            <person name="Maruyama T."/>
            <person name="Minagawa J."/>
            <person name="Obokata J."/>
            <person name="Shigenobu S."/>
        </authorList>
    </citation>
    <scope>NUCLEOTIDE SEQUENCE [LARGE SCALE GENOMIC DNA]</scope>
</reference>
<sequence length="136" mass="15023">MSRKCFRNTHCEPMGKRKFTAMNAIEATVEESFQPHTRQEGCASSCMCQSMIIKLFFYHISIKDGLLYALPINCIILLAISCTVYLLNPPLLHSCPCDTDLPRKLASTPSDSSTQQTLSLSNLPKQPAPTPSDSLA</sequence>
<evidence type="ECO:0000313" key="4">
    <source>
        <dbReference type="Proteomes" id="UP000735302"/>
    </source>
</evidence>
<accession>A0AAV3XT93</accession>
<comment type="caution">
    <text evidence="3">The sequence shown here is derived from an EMBL/GenBank/DDBJ whole genome shotgun (WGS) entry which is preliminary data.</text>
</comment>
<protein>
    <submittedName>
        <fullName evidence="3">Uncharacterized protein</fullName>
    </submittedName>
</protein>
<keyword evidence="2" id="KW-0472">Membrane</keyword>
<keyword evidence="4" id="KW-1185">Reference proteome</keyword>
<name>A0AAV3XT93_9GAST</name>
<keyword evidence="2" id="KW-1133">Transmembrane helix</keyword>
<keyword evidence="2" id="KW-0812">Transmembrane</keyword>
<dbReference type="Proteomes" id="UP000735302">
    <property type="component" value="Unassembled WGS sequence"/>
</dbReference>
<evidence type="ECO:0000256" key="1">
    <source>
        <dbReference type="SAM" id="MobiDB-lite"/>
    </source>
</evidence>
<dbReference type="EMBL" id="BLXT01000063">
    <property type="protein sequence ID" value="GFN74248.1"/>
    <property type="molecule type" value="Genomic_DNA"/>
</dbReference>